<reference evidence="3" key="1">
    <citation type="submission" date="2018-01" db="EMBL/GenBank/DDBJ databases">
        <title>An insight into the sialome of Amazonian anophelines.</title>
        <authorList>
            <person name="Ribeiro J.M."/>
            <person name="Scarpassa V."/>
            <person name="Calvo E."/>
        </authorList>
    </citation>
    <scope>NUCLEOTIDE SEQUENCE</scope>
    <source>
        <tissue evidence="3">Salivary glands</tissue>
    </source>
</reference>
<feature type="region of interest" description="Disordered" evidence="1">
    <location>
        <begin position="254"/>
        <end position="275"/>
    </location>
</feature>
<organism evidence="3">
    <name type="scientific">Anopheles marajoara</name>
    <dbReference type="NCBI Taxonomy" id="58244"/>
    <lineage>
        <taxon>Eukaryota</taxon>
        <taxon>Metazoa</taxon>
        <taxon>Ecdysozoa</taxon>
        <taxon>Arthropoda</taxon>
        <taxon>Hexapoda</taxon>
        <taxon>Insecta</taxon>
        <taxon>Pterygota</taxon>
        <taxon>Neoptera</taxon>
        <taxon>Endopterygota</taxon>
        <taxon>Diptera</taxon>
        <taxon>Nematocera</taxon>
        <taxon>Culicoidea</taxon>
        <taxon>Culicidae</taxon>
        <taxon>Anophelinae</taxon>
        <taxon>Anopheles</taxon>
    </lineage>
</organism>
<accession>A0A2M4C5L5</accession>
<keyword evidence="2" id="KW-0732">Signal</keyword>
<feature type="chain" id="PRO_5014675993" evidence="2">
    <location>
        <begin position="21"/>
        <end position="275"/>
    </location>
</feature>
<proteinExistence type="predicted"/>
<evidence type="ECO:0000256" key="1">
    <source>
        <dbReference type="SAM" id="MobiDB-lite"/>
    </source>
</evidence>
<protein>
    <submittedName>
        <fullName evidence="3">Putative rhoa gtpase effector dia/diaphanous</fullName>
    </submittedName>
</protein>
<name>A0A2M4C5L5_9DIPT</name>
<evidence type="ECO:0000256" key="2">
    <source>
        <dbReference type="SAM" id="SignalP"/>
    </source>
</evidence>
<dbReference type="EMBL" id="GGFJ01011459">
    <property type="protein sequence ID" value="MBW60600.1"/>
    <property type="molecule type" value="Transcribed_RNA"/>
</dbReference>
<evidence type="ECO:0000313" key="3">
    <source>
        <dbReference type="EMBL" id="MBW60600.1"/>
    </source>
</evidence>
<feature type="signal peptide" evidence="2">
    <location>
        <begin position="1"/>
        <end position="20"/>
    </location>
</feature>
<sequence>MPAIGPLVALLGSVLPPGSGEAGTSHCVSWSTFSEPQPSCANSASRNEFSCSSWFLAVLDCTAPPATPPAVTGTPGAKPSACCCCAFVGGCCAAGPPPGCCCSRLALLVALAGPPEVDALLCAPPTVIELAPAPDPFQALPAPSMPPLGPFCCCCPPPLPPGVTTLAPPPLALLLGPPAPAPAPPQADEPVPAVACDCCCVLPIAALPPEDDEVEAPTAEAFVVCCELIAPQELPDGLLVTAGVPQALVPLLIDSSPPPQSRKRTAVDTGGNLEA</sequence>
<dbReference type="AlphaFoldDB" id="A0A2M4C5L5"/>